<protein>
    <submittedName>
        <fullName evidence="6 7">Nitrogenase component 1</fullName>
    </submittedName>
</protein>
<dbReference type="Proteomes" id="UP001281130">
    <property type="component" value="Unassembled WGS sequence"/>
</dbReference>
<dbReference type="RefSeq" id="WP_038682757.1">
    <property type="nucleotide sequence ID" value="NZ_CP007514.1"/>
</dbReference>
<dbReference type="Gene3D" id="3.40.50.1980">
    <property type="entry name" value="Nitrogenase molybdenum iron protein domain"/>
    <property type="match status" value="1"/>
</dbReference>
<keyword evidence="8" id="KW-1185">Reference proteome</keyword>
<feature type="compositionally biased region" description="Basic and acidic residues" evidence="4">
    <location>
        <begin position="171"/>
        <end position="183"/>
    </location>
</feature>
<dbReference type="GO" id="GO:0015979">
    <property type="term" value="P:photosynthesis"/>
    <property type="evidence" value="ECO:0007669"/>
    <property type="project" value="UniProtKB-KW"/>
</dbReference>
<dbReference type="SUPFAM" id="SSF53807">
    <property type="entry name" value="Helical backbone' metal receptor"/>
    <property type="match status" value="1"/>
</dbReference>
<evidence type="ECO:0000256" key="3">
    <source>
        <dbReference type="ARBA" id="ARBA00023171"/>
    </source>
</evidence>
<reference evidence="6 8" key="1">
    <citation type="submission" date="2014-03" db="EMBL/GenBank/DDBJ databases">
        <title>Complete genome sequence of the Radio-Resistant Rubrobacter radiotolerans RSPS-4.</title>
        <authorList>
            <person name="Egas C.C."/>
            <person name="Barroso C.C."/>
            <person name="Froufe H.J.C."/>
            <person name="Pacheco J.J."/>
            <person name="Albuquerque L.L."/>
            <person name="da Costa M.M.S."/>
        </authorList>
    </citation>
    <scope>NUCLEOTIDE SEQUENCE [LARGE SCALE GENOMIC DNA]</scope>
    <source>
        <strain evidence="6 8">RSPS-4</strain>
    </source>
</reference>
<accession>A0A023X4Z3</accession>
<evidence type="ECO:0000313" key="8">
    <source>
        <dbReference type="Proteomes" id="UP000025229"/>
    </source>
</evidence>
<keyword evidence="1" id="KW-0602">Photosynthesis</keyword>
<dbReference type="EMBL" id="CP007514">
    <property type="protein sequence ID" value="AHY47527.1"/>
    <property type="molecule type" value="Genomic_DNA"/>
</dbReference>
<evidence type="ECO:0000313" key="6">
    <source>
        <dbReference type="EMBL" id="AHY47527.1"/>
    </source>
</evidence>
<dbReference type="PANTHER" id="PTHR39429:SF3">
    <property type="entry name" value="LIGHT-INDEPENDENT PROTOCHLOROPHYLLIDE REDUCTASE SUBUNIT N"/>
    <property type="match status" value="1"/>
</dbReference>
<dbReference type="InterPro" id="IPR000510">
    <property type="entry name" value="Nase/OxRdtase_comp1"/>
</dbReference>
<dbReference type="GO" id="GO:0016491">
    <property type="term" value="F:oxidoreductase activity"/>
    <property type="evidence" value="ECO:0007669"/>
    <property type="project" value="UniProtKB-KW"/>
</dbReference>
<dbReference type="Proteomes" id="UP000025229">
    <property type="component" value="Chromosome"/>
</dbReference>
<dbReference type="AlphaFoldDB" id="A0A023X4Z3"/>
<feature type="region of interest" description="Disordered" evidence="4">
    <location>
        <begin position="171"/>
        <end position="202"/>
    </location>
</feature>
<gene>
    <name evidence="6" type="ORF">RradSPS_2244</name>
    <name evidence="7" type="ORF">SIL72_12955</name>
</gene>
<keyword evidence="2" id="KW-0560">Oxidoreductase</keyword>
<sequence length="454" mass="48342">MTVLNESGISDVLPPLHAVNGLANRMPGALVLLLGLRSEAFVAQSLVYPAQAGYLPQPRSPRVVYLVLDPEEPPEGGYIASRIVEAAAGFRGLEAVFVVSGWSARAVGVDAAFEARIAERRLEIPVALLDPHGPEGAPGVLSTDLEDRISASLVRFAPERTSGLFAVAAPEESRKSGRSEKRRGGLFGGLLERNRRDPDGDLRGSPVVLLGGFGSPFSARELAAELGRAGVRVAGTVPADGVGELPEIGEGTVVGLLDANLPEARRAAEERGAEVVETLVPVGVDGTARFVQDVSAAAGPASSEVGKARNVWHNLQHLRNRVRGKRVFFAGDTGLELPLARFLADAGAVVLEVGMPRFDRRRLSEELQALGPDVDVVAAPDWRGQMERVEKKRPDLVVASAGLYGPLVARGHLCRTSSELTRLGVHGYEGARRVLETISRTFERAEELDSSLNI</sequence>
<dbReference type="GO" id="GO:0015995">
    <property type="term" value="P:chlorophyll biosynthetic process"/>
    <property type="evidence" value="ECO:0007669"/>
    <property type="project" value="UniProtKB-KW"/>
</dbReference>
<proteinExistence type="predicted"/>
<evidence type="ECO:0000259" key="5">
    <source>
        <dbReference type="Pfam" id="PF00148"/>
    </source>
</evidence>
<dbReference type="Pfam" id="PF00148">
    <property type="entry name" value="Oxidored_nitro"/>
    <property type="match status" value="1"/>
</dbReference>
<evidence type="ECO:0000256" key="1">
    <source>
        <dbReference type="ARBA" id="ARBA00022531"/>
    </source>
</evidence>
<dbReference type="PATRIC" id="fig|42256.3.peg.2286"/>
<feature type="domain" description="Nitrogenase/oxidoreductase component 1" evidence="5">
    <location>
        <begin position="206"/>
        <end position="442"/>
    </location>
</feature>
<name>A0A023X4Z3_RUBRA</name>
<dbReference type="OrthoDB" id="5714774at2"/>
<feature type="compositionally biased region" description="Basic and acidic residues" evidence="4">
    <location>
        <begin position="192"/>
        <end position="202"/>
    </location>
</feature>
<dbReference type="STRING" id="42256.RradSPS_2244"/>
<evidence type="ECO:0000256" key="4">
    <source>
        <dbReference type="SAM" id="MobiDB-lite"/>
    </source>
</evidence>
<keyword evidence="3" id="KW-0149">Chlorophyll biosynthesis</keyword>
<evidence type="ECO:0000256" key="2">
    <source>
        <dbReference type="ARBA" id="ARBA00023002"/>
    </source>
</evidence>
<dbReference type="HOGENOM" id="CLU_612336_0_0_11"/>
<dbReference type="EMBL" id="JAWXXX010000001">
    <property type="protein sequence ID" value="MDX5894930.1"/>
    <property type="molecule type" value="Genomic_DNA"/>
</dbReference>
<dbReference type="PANTHER" id="PTHR39429">
    <property type="entry name" value="LIGHT-INDEPENDENT PROTOCHLOROPHYLLIDE REDUCTASE SUBUNIT N"/>
    <property type="match status" value="1"/>
</dbReference>
<dbReference type="KEGG" id="rrd:RradSPS_2244"/>
<dbReference type="eggNOG" id="COG2710">
    <property type="taxonomic scope" value="Bacteria"/>
</dbReference>
<organism evidence="6 8">
    <name type="scientific">Rubrobacter radiotolerans</name>
    <name type="common">Arthrobacter radiotolerans</name>
    <dbReference type="NCBI Taxonomy" id="42256"/>
    <lineage>
        <taxon>Bacteria</taxon>
        <taxon>Bacillati</taxon>
        <taxon>Actinomycetota</taxon>
        <taxon>Rubrobacteria</taxon>
        <taxon>Rubrobacterales</taxon>
        <taxon>Rubrobacteraceae</taxon>
        <taxon>Rubrobacter</taxon>
    </lineage>
</organism>
<evidence type="ECO:0000313" key="7">
    <source>
        <dbReference type="EMBL" id="MDX5894930.1"/>
    </source>
</evidence>
<reference evidence="7" key="2">
    <citation type="submission" date="2023-11" db="EMBL/GenBank/DDBJ databases">
        <title>MicrobeMod: A computational toolkit for identifying prokaryotic methylation and restriction-modification with nanopore sequencing.</title>
        <authorList>
            <person name="Crits-Christoph A."/>
            <person name="Kang S.C."/>
            <person name="Lee H."/>
            <person name="Ostrov N."/>
        </authorList>
    </citation>
    <scope>NUCLEOTIDE SEQUENCE</scope>
    <source>
        <strain evidence="7">ATCC 51242</strain>
    </source>
</reference>
<dbReference type="InterPro" id="IPR050293">
    <property type="entry name" value="LIPOR_BchN/ChlN"/>
</dbReference>